<dbReference type="GO" id="GO:0003676">
    <property type="term" value="F:nucleic acid binding"/>
    <property type="evidence" value="ECO:0007669"/>
    <property type="project" value="InterPro"/>
</dbReference>
<protein>
    <recommendedName>
        <fullName evidence="3">Integrase catalytic domain-containing protein</fullName>
    </recommendedName>
</protein>
<sequence>MRINRFRPSVFNPYANDAVDKFHHQLKEAFRAHGDATNWDELLSVVLLGIRTDLRADIRQTTAVILYGRNLRHPDEFLELDSSFSINDELDWVECFKLYLLDTFMDKVC</sequence>
<dbReference type="Proteomes" id="UP000230066">
    <property type="component" value="Unassembled WGS sequence"/>
</dbReference>
<evidence type="ECO:0000313" key="1">
    <source>
        <dbReference type="EMBL" id="THD28546.1"/>
    </source>
</evidence>
<evidence type="ECO:0008006" key="3">
    <source>
        <dbReference type="Google" id="ProtNLM"/>
    </source>
</evidence>
<keyword evidence="2" id="KW-1185">Reference proteome</keyword>
<dbReference type="AlphaFoldDB" id="A0A2H1CVI1"/>
<dbReference type="PANTHER" id="PTHR38681:SF1">
    <property type="entry name" value="RETROVIRUS-RELATED POL POLYPROTEIN FROM TRANSPOSON 412-LIKE PROTEIN"/>
    <property type="match status" value="1"/>
</dbReference>
<comment type="caution">
    <text evidence="1">The sequence shown here is derived from an EMBL/GenBank/DDBJ whole genome shotgun (WGS) entry which is preliminary data.</text>
</comment>
<evidence type="ECO:0000313" key="2">
    <source>
        <dbReference type="Proteomes" id="UP000230066"/>
    </source>
</evidence>
<dbReference type="InterPro" id="IPR036397">
    <property type="entry name" value="RNaseH_sf"/>
</dbReference>
<accession>A0A2H1CVI1</accession>
<reference evidence="1" key="1">
    <citation type="submission" date="2019-03" db="EMBL/GenBank/DDBJ databases">
        <title>Improved annotation for the trematode Fasciola hepatica.</title>
        <authorList>
            <person name="Choi Y.-J."/>
            <person name="Martin J."/>
            <person name="Mitreva M."/>
        </authorList>
    </citation>
    <scope>NUCLEOTIDE SEQUENCE [LARGE SCALE GENOMIC DNA]</scope>
</reference>
<name>A0A2H1CVI1_FASHE</name>
<organism evidence="1 2">
    <name type="scientific">Fasciola hepatica</name>
    <name type="common">Liver fluke</name>
    <dbReference type="NCBI Taxonomy" id="6192"/>
    <lineage>
        <taxon>Eukaryota</taxon>
        <taxon>Metazoa</taxon>
        <taxon>Spiralia</taxon>
        <taxon>Lophotrochozoa</taxon>
        <taxon>Platyhelminthes</taxon>
        <taxon>Trematoda</taxon>
        <taxon>Digenea</taxon>
        <taxon>Plagiorchiida</taxon>
        <taxon>Echinostomata</taxon>
        <taxon>Echinostomatoidea</taxon>
        <taxon>Fasciolidae</taxon>
        <taxon>Fasciola</taxon>
    </lineage>
</organism>
<dbReference type="PANTHER" id="PTHR38681">
    <property type="entry name" value="RETROVIRUS-RELATED POL POLYPROTEIN FROM TRANSPOSON 412-LIKE PROTEIN-RELATED"/>
    <property type="match status" value="1"/>
</dbReference>
<dbReference type="EMBL" id="JXXN02000123">
    <property type="protein sequence ID" value="THD28546.1"/>
    <property type="molecule type" value="Genomic_DNA"/>
</dbReference>
<gene>
    <name evidence="1" type="ORF">D915_000593</name>
</gene>
<dbReference type="Gene3D" id="3.30.420.10">
    <property type="entry name" value="Ribonuclease H-like superfamily/Ribonuclease H"/>
    <property type="match status" value="1"/>
</dbReference>
<proteinExistence type="predicted"/>